<dbReference type="AlphaFoldDB" id="A0A0G3GNC8"/>
<dbReference type="Proteomes" id="UP000035368">
    <property type="component" value="Chromosome"/>
</dbReference>
<dbReference type="FunFam" id="3.20.20.100:FF:000002">
    <property type="entry name" value="2,5-diketo-D-gluconic acid reductase A"/>
    <property type="match status" value="1"/>
</dbReference>
<name>A0A0G3GNC8_9CORY</name>
<dbReference type="STRING" id="1050174.CEPID_03725"/>
<dbReference type="PROSITE" id="PS00798">
    <property type="entry name" value="ALDOKETO_REDUCTASE_1"/>
    <property type="match status" value="1"/>
</dbReference>
<dbReference type="Pfam" id="PF00248">
    <property type="entry name" value="Aldo_ket_red"/>
    <property type="match status" value="1"/>
</dbReference>
<dbReference type="EMBL" id="CP011541">
    <property type="protein sequence ID" value="AKK02619.1"/>
    <property type="molecule type" value="Genomic_DNA"/>
</dbReference>
<dbReference type="PIRSF" id="PIRSF000097">
    <property type="entry name" value="AKR"/>
    <property type="match status" value="1"/>
</dbReference>
<dbReference type="OrthoDB" id="9804790at2"/>
<dbReference type="PRINTS" id="PR00069">
    <property type="entry name" value="ALDKETRDTASE"/>
</dbReference>
<keyword evidence="3 8" id="KW-0560">Oxidoreductase</keyword>
<evidence type="ECO:0000256" key="2">
    <source>
        <dbReference type="ARBA" id="ARBA00022857"/>
    </source>
</evidence>
<feature type="site" description="Lowers pKa of active site Tyr" evidence="6">
    <location>
        <position position="86"/>
    </location>
</feature>
<dbReference type="PATRIC" id="fig|1050174.4.peg.756"/>
<sequence length="292" mass="31817">MGDMTSATLIPSVSFRDGSEYPQLGLGTWKLRGEDAIRAVRAAIELGYRHIDTAALYKNEEEVGRAIKEAIAAGDVTRDELCVTTKLWHTDQGADKAADAFQTSLRNLGLDYLDLYLIHWPWPSAGKFVATFEVMAKMQGMGTVQSIGVSNFFPDALDELVAKTGITPAVNQVELHPGFSQESLRAYHEQHGIVTAAWSPLGQGTLLENDTVRDIAQATGKTPAQVILRWHIQLGNMVIPKSQSPERLAENAAIFDFELTADQMAQLTALDNATGLGRIGPDPLEFPDPEGN</sequence>
<evidence type="ECO:0000256" key="4">
    <source>
        <dbReference type="PIRSR" id="PIRSR000097-1"/>
    </source>
</evidence>
<feature type="active site" description="Proton donor" evidence="4">
    <location>
        <position position="57"/>
    </location>
</feature>
<accession>A0A0G3GNC8</accession>
<evidence type="ECO:0000256" key="6">
    <source>
        <dbReference type="PIRSR" id="PIRSR000097-3"/>
    </source>
</evidence>
<dbReference type="SUPFAM" id="SSF51430">
    <property type="entry name" value="NAD(P)-linked oxidoreductase"/>
    <property type="match status" value="1"/>
</dbReference>
<dbReference type="PANTHER" id="PTHR43827">
    <property type="entry name" value="2,5-DIKETO-D-GLUCONIC ACID REDUCTASE"/>
    <property type="match status" value="1"/>
</dbReference>
<protein>
    <submittedName>
        <fullName evidence="8">Aldo/keto reductase, diketogulonate reductase</fullName>
        <ecNumber evidence="8">1.-.-.-</ecNumber>
    </submittedName>
</protein>
<evidence type="ECO:0000256" key="3">
    <source>
        <dbReference type="ARBA" id="ARBA00023002"/>
    </source>
</evidence>
<evidence type="ECO:0000313" key="9">
    <source>
        <dbReference type="Proteomes" id="UP000035368"/>
    </source>
</evidence>
<organism evidence="8 9">
    <name type="scientific">Corynebacterium epidermidicanis</name>
    <dbReference type="NCBI Taxonomy" id="1050174"/>
    <lineage>
        <taxon>Bacteria</taxon>
        <taxon>Bacillati</taxon>
        <taxon>Actinomycetota</taxon>
        <taxon>Actinomycetes</taxon>
        <taxon>Mycobacteriales</taxon>
        <taxon>Corynebacteriaceae</taxon>
        <taxon>Corynebacterium</taxon>
    </lineage>
</organism>
<keyword evidence="9" id="KW-1185">Reference proteome</keyword>
<dbReference type="PROSITE" id="PS00062">
    <property type="entry name" value="ALDOKETO_REDUCTASE_2"/>
    <property type="match status" value="1"/>
</dbReference>
<dbReference type="PANTHER" id="PTHR43827:SF3">
    <property type="entry name" value="NADP-DEPENDENT OXIDOREDUCTASE DOMAIN-CONTAINING PROTEIN"/>
    <property type="match status" value="1"/>
</dbReference>
<dbReference type="KEGG" id="cei:CEPID_03725"/>
<evidence type="ECO:0000313" key="8">
    <source>
        <dbReference type="EMBL" id="AKK02619.1"/>
    </source>
</evidence>
<dbReference type="InterPro" id="IPR036812">
    <property type="entry name" value="NAD(P)_OxRdtase_dom_sf"/>
</dbReference>
<dbReference type="InterPro" id="IPR023210">
    <property type="entry name" value="NADP_OxRdtase_dom"/>
</dbReference>
<dbReference type="InterPro" id="IPR020471">
    <property type="entry name" value="AKR"/>
</dbReference>
<evidence type="ECO:0000259" key="7">
    <source>
        <dbReference type="Pfam" id="PF00248"/>
    </source>
</evidence>
<feature type="binding site" evidence="5">
    <location>
        <position position="119"/>
    </location>
    <ligand>
        <name>substrate</name>
    </ligand>
</feature>
<dbReference type="InterPro" id="IPR018170">
    <property type="entry name" value="Aldo/ket_reductase_CS"/>
</dbReference>
<evidence type="ECO:0000256" key="1">
    <source>
        <dbReference type="ARBA" id="ARBA00007905"/>
    </source>
</evidence>
<reference evidence="8 9" key="1">
    <citation type="submission" date="2015-05" db="EMBL/GenBank/DDBJ databases">
        <title>Complete genome sequence of Corynebacterium epidermidicanis DSM 45586, isolated from the skin of a dog suffering from pruritus.</title>
        <authorList>
            <person name="Ruckert C."/>
            <person name="Albersmeier A."/>
            <person name="Winkler A."/>
            <person name="Tauch A."/>
        </authorList>
    </citation>
    <scope>NUCLEOTIDE SEQUENCE [LARGE SCALE GENOMIC DNA]</scope>
    <source>
        <strain evidence="8 9">DSM 45586</strain>
    </source>
</reference>
<gene>
    <name evidence="8" type="ORF">CEPID_03725</name>
</gene>
<dbReference type="Gene3D" id="3.20.20.100">
    <property type="entry name" value="NADP-dependent oxidoreductase domain"/>
    <property type="match status" value="1"/>
</dbReference>
<evidence type="ECO:0000256" key="5">
    <source>
        <dbReference type="PIRSR" id="PIRSR000097-2"/>
    </source>
</evidence>
<dbReference type="GO" id="GO:0016616">
    <property type="term" value="F:oxidoreductase activity, acting on the CH-OH group of donors, NAD or NADP as acceptor"/>
    <property type="evidence" value="ECO:0007669"/>
    <property type="project" value="UniProtKB-ARBA"/>
</dbReference>
<comment type="similarity">
    <text evidence="1">Belongs to the aldo/keto reductase family.</text>
</comment>
<dbReference type="EC" id="1.-.-.-" evidence="8"/>
<proteinExistence type="inferred from homology"/>
<feature type="domain" description="NADP-dependent oxidoreductase" evidence="7">
    <location>
        <begin position="24"/>
        <end position="271"/>
    </location>
</feature>
<keyword evidence="2" id="KW-0521">NADP</keyword>